<evidence type="ECO:0000313" key="1">
    <source>
        <dbReference type="EMBL" id="ANY87237.1"/>
    </source>
</evidence>
<accession>A0A1B2F4X0</accession>
<gene>
    <name evidence="1" type="ORF">IEC33019_1674</name>
</gene>
<reference evidence="1" key="1">
    <citation type="submission" date="2016-07" db="EMBL/GenBank/DDBJ databases">
        <title>New class B carbapenemase carried by novel plasmid in Pseudomonas putida enviromental strain in eastern Amazonia.</title>
        <authorList>
            <person name="Souza C.O."/>
            <person name="Lima K.V."/>
            <person name="Brasiliense D.M."/>
            <person name="Perez-Chaparro P.J."/>
            <person name="Mamizuka E.M."/>
            <person name="Lima M.O."/>
            <person name="Lima L.N."/>
            <person name="McCulloch J.A."/>
        </authorList>
    </citation>
    <scope>NUCLEOTIDE SEQUENCE [LARGE SCALE GENOMIC DNA]</scope>
    <source>
        <strain evidence="1">IEC33019</strain>
    </source>
</reference>
<organism evidence="1">
    <name type="scientific">Pseudomonas putida</name>
    <name type="common">Arthrobacter siderocapsulatus</name>
    <dbReference type="NCBI Taxonomy" id="303"/>
    <lineage>
        <taxon>Bacteria</taxon>
        <taxon>Pseudomonadati</taxon>
        <taxon>Pseudomonadota</taxon>
        <taxon>Gammaproteobacteria</taxon>
        <taxon>Pseudomonadales</taxon>
        <taxon>Pseudomonadaceae</taxon>
        <taxon>Pseudomonas</taxon>
    </lineage>
</organism>
<protein>
    <submittedName>
        <fullName evidence="1">Uncharacterized protein</fullName>
    </submittedName>
</protein>
<dbReference type="AlphaFoldDB" id="A0A1B2F4X0"/>
<name>A0A1B2F4X0_PSEPU</name>
<sequence length="59" mass="6847">MGLGRLWRVYASARNELGRVVHFCTSQSFVGKFCKVEVSPFFVPPFTLKHRNEEQGVFR</sequence>
<dbReference type="EMBL" id="CP016634">
    <property type="protein sequence ID" value="ANY87237.1"/>
    <property type="molecule type" value="Genomic_DNA"/>
</dbReference>
<proteinExistence type="predicted"/>